<dbReference type="FunCoup" id="A0A6P7Z1Y0">
    <property type="interactions" value="160"/>
</dbReference>
<feature type="region of interest" description="Disordered" evidence="7">
    <location>
        <begin position="48"/>
        <end position="129"/>
    </location>
</feature>
<dbReference type="Proteomes" id="UP000515156">
    <property type="component" value="Chromosome 8"/>
</dbReference>
<dbReference type="InterPro" id="IPR039937">
    <property type="entry name" value="SNX20/SNX21"/>
</dbReference>
<dbReference type="PANTHER" id="PTHR20939:SF10">
    <property type="entry name" value="SORTING NEXIN-21"/>
    <property type="match status" value="1"/>
</dbReference>
<dbReference type="CTD" id="90203"/>
<dbReference type="PANTHER" id="PTHR20939">
    <property type="entry name" value="SORTING NEXIN 20, 21"/>
    <property type="match status" value="1"/>
</dbReference>
<name>A0A6P7Z1Y0_9AMPH</name>
<evidence type="ECO:0000313" key="9">
    <source>
        <dbReference type="Proteomes" id="UP000515156"/>
    </source>
</evidence>
<keyword evidence="9" id="KW-1185">Reference proteome</keyword>
<feature type="compositionally biased region" description="Basic and acidic residues" evidence="7">
    <location>
        <begin position="93"/>
        <end position="103"/>
    </location>
</feature>
<evidence type="ECO:0000256" key="5">
    <source>
        <dbReference type="ARBA" id="ARBA00023121"/>
    </source>
</evidence>
<evidence type="ECO:0000259" key="8">
    <source>
        <dbReference type="PROSITE" id="PS50195"/>
    </source>
</evidence>
<evidence type="ECO:0000256" key="3">
    <source>
        <dbReference type="ARBA" id="ARBA00022753"/>
    </source>
</evidence>
<sequence>MHWIGGVWKREGPQLASMASKILHRIRHTIVKKDLREREAEELDVDAVEEFPETSELVDDADGLSTHLGGTLSFTSDGDEEEDAEEDAACESPEERCDVEGYKELSYNPEESSNEEMEPRSPEKQHDGPLLTRQIQEFWRKSQTRTVPERLLFEVTSANVVRDGSSKYVLYTIYLIKSGLFDKTPGIISRRYSDFEKLNRHLRRLFRYDMHGVSFPRKKLRRNFTADTIAKRSRAFEQFLSHVHSFPEIRRCREFLEFFYLQDLQGAQQLTCSGLYQDAVAMWNNAWLLQSKLHPGSSGKHALLTLAGLTVCHQELDKLEEAQLYCDQAVRLLETQDSHPLLIPFLQAHIHLSWKVGKDKRQSEAHLQRLQEARIDIQQFPSLKECLIKETFT</sequence>
<evidence type="ECO:0000256" key="2">
    <source>
        <dbReference type="ARBA" id="ARBA00022448"/>
    </source>
</evidence>
<dbReference type="GO" id="GO:0031901">
    <property type="term" value="C:early endosome membrane"/>
    <property type="evidence" value="ECO:0007669"/>
    <property type="project" value="UniProtKB-SubCell"/>
</dbReference>
<reference evidence="10" key="1">
    <citation type="submission" date="2025-08" db="UniProtKB">
        <authorList>
            <consortium name="RefSeq"/>
        </authorList>
    </citation>
    <scope>IDENTIFICATION</scope>
</reference>
<keyword evidence="2" id="KW-0813">Transport</keyword>
<keyword evidence="6" id="KW-0472">Membrane</keyword>
<dbReference type="Gene3D" id="3.30.1520.10">
    <property type="entry name" value="Phox-like domain"/>
    <property type="match status" value="1"/>
</dbReference>
<feature type="compositionally biased region" description="Acidic residues" evidence="7">
    <location>
        <begin position="77"/>
        <end position="89"/>
    </location>
</feature>
<keyword evidence="5" id="KW-0446">Lipid-binding</keyword>
<feature type="domain" description="PX" evidence="8">
    <location>
        <begin position="149"/>
        <end position="266"/>
    </location>
</feature>
<evidence type="ECO:0000256" key="7">
    <source>
        <dbReference type="SAM" id="MobiDB-lite"/>
    </source>
</evidence>
<comment type="subcellular location">
    <subcellularLocation>
        <location evidence="1">Early endosome membrane</location>
        <topology evidence="1">Peripheral membrane protein</topology>
        <orientation evidence="1">Cytoplasmic side</orientation>
    </subcellularLocation>
</comment>
<evidence type="ECO:0000256" key="1">
    <source>
        <dbReference type="ARBA" id="ARBA00004469"/>
    </source>
</evidence>
<dbReference type="PROSITE" id="PS50195">
    <property type="entry name" value="PX"/>
    <property type="match status" value="1"/>
</dbReference>
<dbReference type="Pfam" id="PF00787">
    <property type="entry name" value="PX"/>
    <property type="match status" value="1"/>
</dbReference>
<dbReference type="RefSeq" id="XP_030069475.1">
    <property type="nucleotide sequence ID" value="XM_030213615.1"/>
</dbReference>
<gene>
    <name evidence="10" type="primary">SNX21</name>
</gene>
<dbReference type="SUPFAM" id="SSF64268">
    <property type="entry name" value="PX domain"/>
    <property type="match status" value="1"/>
</dbReference>
<keyword evidence="3" id="KW-0967">Endosome</keyword>
<evidence type="ECO:0000256" key="4">
    <source>
        <dbReference type="ARBA" id="ARBA00022927"/>
    </source>
</evidence>
<feature type="compositionally biased region" description="Acidic residues" evidence="7">
    <location>
        <begin position="48"/>
        <end position="62"/>
    </location>
</feature>
<evidence type="ECO:0000313" key="10">
    <source>
        <dbReference type="RefSeq" id="XP_030069475.1"/>
    </source>
</evidence>
<dbReference type="GO" id="GO:1901981">
    <property type="term" value="F:phosphatidylinositol phosphate binding"/>
    <property type="evidence" value="ECO:0007669"/>
    <property type="project" value="TreeGrafter"/>
</dbReference>
<organism evidence="9 10">
    <name type="scientific">Microcaecilia unicolor</name>
    <dbReference type="NCBI Taxonomy" id="1415580"/>
    <lineage>
        <taxon>Eukaryota</taxon>
        <taxon>Metazoa</taxon>
        <taxon>Chordata</taxon>
        <taxon>Craniata</taxon>
        <taxon>Vertebrata</taxon>
        <taxon>Euteleostomi</taxon>
        <taxon>Amphibia</taxon>
        <taxon>Gymnophiona</taxon>
        <taxon>Siphonopidae</taxon>
        <taxon>Microcaecilia</taxon>
    </lineage>
</organism>
<protein>
    <submittedName>
        <fullName evidence="10">Sorting nexin-21 isoform X1</fullName>
    </submittedName>
</protein>
<dbReference type="GO" id="GO:0015031">
    <property type="term" value="P:protein transport"/>
    <property type="evidence" value="ECO:0007669"/>
    <property type="project" value="UniProtKB-KW"/>
</dbReference>
<dbReference type="SMART" id="SM00312">
    <property type="entry name" value="PX"/>
    <property type="match status" value="1"/>
</dbReference>
<dbReference type="AlphaFoldDB" id="A0A6P7Z1Y0"/>
<accession>A0A6P7Z1Y0</accession>
<evidence type="ECO:0000256" key="6">
    <source>
        <dbReference type="ARBA" id="ARBA00023136"/>
    </source>
</evidence>
<dbReference type="InterPro" id="IPR001683">
    <property type="entry name" value="PX_dom"/>
</dbReference>
<keyword evidence="4" id="KW-0653">Protein transport</keyword>
<dbReference type="GeneID" id="115476988"/>
<dbReference type="KEGG" id="muo:115476988"/>
<dbReference type="InParanoid" id="A0A6P7Z1Y0"/>
<dbReference type="InterPro" id="IPR036871">
    <property type="entry name" value="PX_dom_sf"/>
</dbReference>
<feature type="compositionally biased region" description="Basic and acidic residues" evidence="7">
    <location>
        <begin position="117"/>
        <end position="127"/>
    </location>
</feature>
<proteinExistence type="predicted"/>
<dbReference type="OrthoDB" id="5975050at2759"/>